<feature type="domain" description="C2 NT-type" evidence="3">
    <location>
        <begin position="7"/>
        <end position="144"/>
    </location>
</feature>
<evidence type="ECO:0000259" key="3">
    <source>
        <dbReference type="PROSITE" id="PS51840"/>
    </source>
</evidence>
<organism evidence="4">
    <name type="scientific">Picocystis salinarum</name>
    <dbReference type="NCBI Taxonomy" id="88271"/>
    <lineage>
        <taxon>Eukaryota</taxon>
        <taxon>Viridiplantae</taxon>
        <taxon>Chlorophyta</taxon>
        <taxon>Picocystophyceae</taxon>
        <taxon>Picocystales</taxon>
        <taxon>Picocystaceae</taxon>
        <taxon>Picocystis</taxon>
    </lineage>
</organism>
<evidence type="ECO:0000256" key="2">
    <source>
        <dbReference type="SAM" id="MobiDB-lite"/>
    </source>
</evidence>
<dbReference type="Pfam" id="PF10358">
    <property type="entry name" value="NT-C2"/>
    <property type="match status" value="1"/>
</dbReference>
<proteinExistence type="predicted"/>
<dbReference type="InterPro" id="IPR019448">
    <property type="entry name" value="NT-C2"/>
</dbReference>
<feature type="compositionally biased region" description="Polar residues" evidence="2">
    <location>
        <begin position="491"/>
        <end position="502"/>
    </location>
</feature>
<feature type="region of interest" description="Disordered" evidence="2">
    <location>
        <begin position="155"/>
        <end position="183"/>
    </location>
</feature>
<dbReference type="AlphaFoldDB" id="A0A7S3UCE8"/>
<feature type="compositionally biased region" description="Basic and acidic residues" evidence="2">
    <location>
        <begin position="387"/>
        <end position="399"/>
    </location>
</feature>
<protein>
    <recommendedName>
        <fullName evidence="3">C2 NT-type domain-containing protein</fullName>
    </recommendedName>
</protein>
<feature type="region of interest" description="Disordered" evidence="2">
    <location>
        <begin position="379"/>
        <end position="399"/>
    </location>
</feature>
<feature type="coiled-coil region" evidence="1">
    <location>
        <begin position="268"/>
        <end position="295"/>
    </location>
</feature>
<accession>A0A7S3UCE8</accession>
<gene>
    <name evidence="4" type="ORF">PSAL00342_LOCUS1949</name>
</gene>
<dbReference type="PROSITE" id="PS51840">
    <property type="entry name" value="C2_NT"/>
    <property type="match status" value="1"/>
</dbReference>
<evidence type="ECO:0000313" key="4">
    <source>
        <dbReference type="EMBL" id="CAE0608132.1"/>
    </source>
</evidence>
<dbReference type="EMBL" id="HBIS01002193">
    <property type="protein sequence ID" value="CAE0608132.1"/>
    <property type="molecule type" value="Transcribed_RNA"/>
</dbReference>
<reference evidence="4" key="1">
    <citation type="submission" date="2021-01" db="EMBL/GenBank/DDBJ databases">
        <authorList>
            <person name="Corre E."/>
            <person name="Pelletier E."/>
            <person name="Niang G."/>
            <person name="Scheremetjew M."/>
            <person name="Finn R."/>
            <person name="Kale V."/>
            <person name="Holt S."/>
            <person name="Cochrane G."/>
            <person name="Meng A."/>
            <person name="Brown T."/>
            <person name="Cohen L."/>
        </authorList>
    </citation>
    <scope>NUCLEOTIDE SEQUENCE</scope>
    <source>
        <strain evidence="4">CCMP1897</strain>
    </source>
</reference>
<evidence type="ECO:0000256" key="1">
    <source>
        <dbReference type="SAM" id="Coils"/>
    </source>
</evidence>
<name>A0A7S3UCE8_9CHLO</name>
<keyword evidence="1" id="KW-0175">Coiled coil</keyword>
<feature type="region of interest" description="Disordered" evidence="2">
    <location>
        <begin position="477"/>
        <end position="502"/>
    </location>
</feature>
<sequence length="515" mass="58755">MSAVKRLLRARSVKSLYIFEAEVLGVYNVLPGTSRLSVTWKRGSKSASTKVADVKGGEALWNEKLQLHATLFQDPRNNQFDDKECAFVVRENSKTATEEDVYGKFTFNLADIVQDGKPKEARYPLVHGSKSLPTHLHVVLRASKTNVMIDPLRARNGENGLHQGDADSDSDHDNRIPPARRKLFGNDGLSVQDDLSEQLRATEEEGTTEFIDAEEDFIFQANEFDDEDVKARKEQIQTDFLGLKSEVSVLHRNILDLKREKEAAIEVKDTVRTELELARRRITELEEQKSQVEAVAEERAVYIDHLEQVLQGMREHFEGELSAVHKEVEMSCREVSSLADAYVSLENYLRQVDSEYPARVHESLVLRLSASTLEQITNRQTSLAGPHQDEGDPRSETRVDDSNVHMQIVVGGEGCKREMEVLRETVRQSRDRSLNLEREMEHWRSDYTSMVSTADDLRTQLIKTKVQLAEMNFERDLSKLERRDSPAPSVSKENQPLNNFGLSSLRRWSHRLTKP</sequence>